<dbReference type="EMBL" id="JBHRSL010000004">
    <property type="protein sequence ID" value="MFC3051685.1"/>
    <property type="molecule type" value="Genomic_DNA"/>
</dbReference>
<organism evidence="1 2">
    <name type="scientific">Kordiimonas pumila</name>
    <dbReference type="NCBI Taxonomy" id="2161677"/>
    <lineage>
        <taxon>Bacteria</taxon>
        <taxon>Pseudomonadati</taxon>
        <taxon>Pseudomonadota</taxon>
        <taxon>Alphaproteobacteria</taxon>
        <taxon>Kordiimonadales</taxon>
        <taxon>Kordiimonadaceae</taxon>
        <taxon>Kordiimonas</taxon>
    </lineage>
</organism>
<accession>A0ABV7D473</accession>
<evidence type="ECO:0000313" key="2">
    <source>
        <dbReference type="Proteomes" id="UP001595444"/>
    </source>
</evidence>
<evidence type="ECO:0008006" key="3">
    <source>
        <dbReference type="Google" id="ProtNLM"/>
    </source>
</evidence>
<evidence type="ECO:0000313" key="1">
    <source>
        <dbReference type="EMBL" id="MFC3051685.1"/>
    </source>
</evidence>
<keyword evidence="2" id="KW-1185">Reference proteome</keyword>
<dbReference type="RefSeq" id="WP_194215157.1">
    <property type="nucleotide sequence ID" value="NZ_CP061205.1"/>
</dbReference>
<proteinExistence type="predicted"/>
<dbReference type="Proteomes" id="UP001595444">
    <property type="component" value="Unassembled WGS sequence"/>
</dbReference>
<sequence>MSAYSQIQNVKSIFALSELKTFRMPGGMTYAVVAHNADTGLVCDIWFGDFHTSEQFREVLYFVLEQMQTGAYKYWLADLRFMSSSFLAANDWMVGELMPAIFEAGLVREAVVLPEKIVQAPEGFDVFGAASTVLKNLADGRVRGFTSMKAAKQWLLEGILENF</sequence>
<gene>
    <name evidence="1" type="ORF">ACFOKA_07205</name>
</gene>
<protein>
    <recommendedName>
        <fullName evidence="3">STAS/SEC14 domain-containing protein</fullName>
    </recommendedName>
</protein>
<comment type="caution">
    <text evidence="1">The sequence shown here is derived from an EMBL/GenBank/DDBJ whole genome shotgun (WGS) entry which is preliminary data.</text>
</comment>
<name>A0ABV7D473_9PROT</name>
<reference evidence="2" key="1">
    <citation type="journal article" date="2019" name="Int. J. Syst. Evol. Microbiol.">
        <title>The Global Catalogue of Microorganisms (GCM) 10K type strain sequencing project: providing services to taxonomists for standard genome sequencing and annotation.</title>
        <authorList>
            <consortium name="The Broad Institute Genomics Platform"/>
            <consortium name="The Broad Institute Genome Sequencing Center for Infectious Disease"/>
            <person name="Wu L."/>
            <person name="Ma J."/>
        </authorList>
    </citation>
    <scope>NUCLEOTIDE SEQUENCE [LARGE SCALE GENOMIC DNA]</scope>
    <source>
        <strain evidence="2">KCTC 62164</strain>
    </source>
</reference>